<evidence type="ECO:0000256" key="4">
    <source>
        <dbReference type="ARBA" id="ARBA00022989"/>
    </source>
</evidence>
<dbReference type="GO" id="GO:0044781">
    <property type="term" value="P:bacterial-type flagellum organization"/>
    <property type="evidence" value="ECO:0007669"/>
    <property type="project" value="InterPro"/>
</dbReference>
<feature type="transmembrane region" description="Helical" evidence="7">
    <location>
        <begin position="77"/>
        <end position="98"/>
    </location>
</feature>
<feature type="region of interest" description="Disordered" evidence="6">
    <location>
        <begin position="39"/>
        <end position="59"/>
    </location>
</feature>
<organism evidence="8 9">
    <name type="scientific">Gracilibacillus oryzae</name>
    <dbReference type="NCBI Taxonomy" id="1672701"/>
    <lineage>
        <taxon>Bacteria</taxon>
        <taxon>Bacillati</taxon>
        <taxon>Bacillota</taxon>
        <taxon>Bacilli</taxon>
        <taxon>Bacillales</taxon>
        <taxon>Bacillaceae</taxon>
        <taxon>Gracilibacillus</taxon>
    </lineage>
</organism>
<keyword evidence="3 7" id="KW-0812">Transmembrane</keyword>
<keyword evidence="5 7" id="KW-0472">Membrane</keyword>
<dbReference type="AlphaFoldDB" id="A0A7C8GV36"/>
<keyword evidence="9" id="KW-1185">Reference proteome</keyword>
<comment type="caution">
    <text evidence="8">The sequence shown here is derived from an EMBL/GenBank/DDBJ whole genome shotgun (WGS) entry which is preliminary data.</text>
</comment>
<evidence type="ECO:0000256" key="5">
    <source>
        <dbReference type="ARBA" id="ARBA00023136"/>
    </source>
</evidence>
<evidence type="ECO:0000313" key="8">
    <source>
        <dbReference type="EMBL" id="KAB8138749.1"/>
    </source>
</evidence>
<dbReference type="InterPro" id="IPR022781">
    <property type="entry name" value="Flagellar_biosynth_FliO"/>
</dbReference>
<reference evidence="8 9" key="1">
    <citation type="submission" date="2019-10" db="EMBL/GenBank/DDBJ databases">
        <title>Gracilibacillus sp. nov. isolated from rice seeds.</title>
        <authorList>
            <person name="He S."/>
        </authorList>
    </citation>
    <scope>NUCLEOTIDE SEQUENCE [LARGE SCALE GENOMIC DNA]</scope>
    <source>
        <strain evidence="8 9">TD8</strain>
    </source>
</reference>
<comment type="subcellular location">
    <subcellularLocation>
        <location evidence="1">Cell membrane</location>
    </subcellularLocation>
</comment>
<evidence type="ECO:0000256" key="6">
    <source>
        <dbReference type="SAM" id="MobiDB-lite"/>
    </source>
</evidence>
<dbReference type="EMBL" id="WEID01000015">
    <property type="protein sequence ID" value="KAB8138749.1"/>
    <property type="molecule type" value="Genomic_DNA"/>
</dbReference>
<dbReference type="OrthoDB" id="2376965at2"/>
<name>A0A7C8GV36_9BACI</name>
<evidence type="ECO:0000256" key="2">
    <source>
        <dbReference type="ARBA" id="ARBA00022475"/>
    </source>
</evidence>
<dbReference type="Proteomes" id="UP000480246">
    <property type="component" value="Unassembled WGS sequence"/>
</dbReference>
<evidence type="ECO:0000256" key="3">
    <source>
        <dbReference type="ARBA" id="ARBA00022692"/>
    </source>
</evidence>
<gene>
    <name evidence="8" type="ORF">F9U64_03785</name>
</gene>
<evidence type="ECO:0000256" key="1">
    <source>
        <dbReference type="ARBA" id="ARBA00004236"/>
    </source>
</evidence>
<evidence type="ECO:0008006" key="10">
    <source>
        <dbReference type="Google" id="ProtNLM"/>
    </source>
</evidence>
<protein>
    <recommendedName>
        <fullName evidence="10">Flagellar protein</fullName>
    </recommendedName>
</protein>
<evidence type="ECO:0000256" key="7">
    <source>
        <dbReference type="SAM" id="Phobius"/>
    </source>
</evidence>
<dbReference type="RefSeq" id="WP_153401679.1">
    <property type="nucleotide sequence ID" value="NZ_ML762425.1"/>
</dbReference>
<accession>A0A7C8GV36</accession>
<dbReference type="GO" id="GO:0016020">
    <property type="term" value="C:membrane"/>
    <property type="evidence" value="ECO:0007669"/>
    <property type="project" value="InterPro"/>
</dbReference>
<dbReference type="Pfam" id="PF04347">
    <property type="entry name" value="FliO"/>
    <property type="match status" value="1"/>
</dbReference>
<keyword evidence="2" id="KW-1003">Cell membrane</keyword>
<keyword evidence="4 7" id="KW-1133">Transmembrane helix</keyword>
<proteinExistence type="predicted"/>
<sequence length="222" mass="25569">MKISRHVIGTIAVFLFFIIFCNQPLLASQSVEEYFNNGKNEEAEKTEETEAVEEEPVTESGEQAISSIQSPNLLGTLFQLIVALVVVVGLIYFIANFVKKRNRYLGRNQVVKSYGGITLGTNRSLQIVRIGERYFAVGLAENIELLLEITDNETIDQIKQSDEYQTQPIDFFKAKIKKRDNDDKTETKKEFGHLFNKELQEMKEGRKKMLQKMKEMEKDHDH</sequence>
<evidence type="ECO:0000313" key="9">
    <source>
        <dbReference type="Proteomes" id="UP000480246"/>
    </source>
</evidence>
<feature type="compositionally biased region" description="Basic and acidic residues" evidence="6">
    <location>
        <begin position="39"/>
        <end position="48"/>
    </location>
</feature>